<evidence type="ECO:0000313" key="3">
    <source>
        <dbReference type="Proteomes" id="UP000260680"/>
    </source>
</evidence>
<dbReference type="SUPFAM" id="SSF52768">
    <property type="entry name" value="Arginase/deacetylase"/>
    <property type="match status" value="1"/>
</dbReference>
<comment type="caution">
    <text evidence="2">The sequence shown here is derived from an EMBL/GenBank/DDBJ whole genome shotgun (WGS) entry which is preliminary data.</text>
</comment>
<dbReference type="InterPro" id="IPR006035">
    <property type="entry name" value="Ureohydrolase"/>
</dbReference>
<proteinExistence type="inferred from homology"/>
<reference evidence="2 3" key="1">
    <citation type="submission" date="2018-07" db="EMBL/GenBank/DDBJ databases">
        <title>New species, Clostridium PI-S10-A1B.</title>
        <authorList>
            <person name="Krishna G."/>
            <person name="Summeta K."/>
            <person name="Shikha S."/>
            <person name="Prabhu P.B."/>
            <person name="Suresh K."/>
        </authorList>
    </citation>
    <scope>NUCLEOTIDE SEQUENCE [LARGE SCALE GENOMIC DNA]</scope>
    <source>
        <strain evidence="2 3">PI-S10-A1B</strain>
    </source>
</reference>
<evidence type="ECO:0000313" key="2">
    <source>
        <dbReference type="EMBL" id="RFZ77934.1"/>
    </source>
</evidence>
<dbReference type="EMBL" id="QOHO01000050">
    <property type="protein sequence ID" value="RFZ77934.1"/>
    <property type="molecule type" value="Genomic_DNA"/>
</dbReference>
<dbReference type="PANTHER" id="PTHR11358">
    <property type="entry name" value="ARGINASE/AGMATINASE"/>
    <property type="match status" value="1"/>
</dbReference>
<dbReference type="InterPro" id="IPR023696">
    <property type="entry name" value="Ureohydrolase_dom_sf"/>
</dbReference>
<dbReference type="PANTHER" id="PTHR11358:SF41">
    <property type="entry name" value="ARGINASE"/>
    <property type="match status" value="1"/>
</dbReference>
<evidence type="ECO:0000256" key="1">
    <source>
        <dbReference type="PROSITE-ProRule" id="PRU00742"/>
    </source>
</evidence>
<accession>A0A3E2NAG0</accession>
<name>A0A3E2NAG0_9FIRM</name>
<dbReference type="Proteomes" id="UP000260680">
    <property type="component" value="Unassembled WGS sequence"/>
</dbReference>
<dbReference type="Pfam" id="PF00491">
    <property type="entry name" value="Arginase"/>
    <property type="match status" value="1"/>
</dbReference>
<protein>
    <submittedName>
        <fullName evidence="2">Arginase</fullName>
    </submittedName>
</protein>
<dbReference type="GO" id="GO:0008783">
    <property type="term" value="F:agmatinase activity"/>
    <property type="evidence" value="ECO:0007669"/>
    <property type="project" value="TreeGrafter"/>
</dbReference>
<comment type="similarity">
    <text evidence="1">Belongs to the arginase family.</text>
</comment>
<dbReference type="Gene3D" id="3.40.800.10">
    <property type="entry name" value="Ureohydrolase domain"/>
    <property type="match status" value="1"/>
</dbReference>
<gene>
    <name evidence="2" type="ORF">DS742_16140</name>
</gene>
<dbReference type="GO" id="GO:0046872">
    <property type="term" value="F:metal ion binding"/>
    <property type="evidence" value="ECO:0007669"/>
    <property type="project" value="InterPro"/>
</dbReference>
<dbReference type="PROSITE" id="PS51409">
    <property type="entry name" value="ARGINASE_2"/>
    <property type="match status" value="1"/>
</dbReference>
<sequence>MKPVTIFNFTDVYKRQDFYKTVPYDWVDCTDLTGVHGFCDSVSLAEIERRAEKTGGSFRFLDSGNFHYVSYVLQKNCKEPYDLVVFDHHADLLASSFEGILSCGNWIRRILKENDFLKRVILIGVSDELACAVREEFKDRVKIYTESELSGTDWISDFAGQLKDPVYLSVDKDVFSSNELITDWDQGSMTLAQLHQAWEIIRRKEPVLAVDICGEYNSISGGNRRIEESDKRNSLANEKILKMFLEKRIYA</sequence>
<dbReference type="OrthoDB" id="9805406at2"/>
<dbReference type="GO" id="GO:0033389">
    <property type="term" value="P:putrescine biosynthetic process from arginine, via agmatine"/>
    <property type="evidence" value="ECO:0007669"/>
    <property type="project" value="TreeGrafter"/>
</dbReference>
<dbReference type="AlphaFoldDB" id="A0A3E2NAG0"/>
<organism evidence="2 3">
    <name type="scientific">Lacrimispora amygdalina</name>
    <dbReference type="NCBI Taxonomy" id="253257"/>
    <lineage>
        <taxon>Bacteria</taxon>
        <taxon>Bacillati</taxon>
        <taxon>Bacillota</taxon>
        <taxon>Clostridia</taxon>
        <taxon>Lachnospirales</taxon>
        <taxon>Lachnospiraceae</taxon>
        <taxon>Lacrimispora</taxon>
    </lineage>
</organism>